<dbReference type="RefSeq" id="WP_129275974.1">
    <property type="nucleotide sequence ID" value="NZ_MZXW01000055.1"/>
</dbReference>
<name>A0A4Q1UG60_9BRAD</name>
<keyword evidence="3" id="KW-1185">Reference proteome</keyword>
<feature type="transmembrane region" description="Helical" evidence="1">
    <location>
        <begin position="35"/>
        <end position="55"/>
    </location>
</feature>
<keyword evidence="1" id="KW-0812">Transmembrane</keyword>
<evidence type="ECO:0000256" key="1">
    <source>
        <dbReference type="SAM" id="Phobius"/>
    </source>
</evidence>
<organism evidence="2 3">
    <name type="scientific">Bradyrhizobium betae</name>
    <dbReference type="NCBI Taxonomy" id="244734"/>
    <lineage>
        <taxon>Bacteria</taxon>
        <taxon>Pseudomonadati</taxon>
        <taxon>Pseudomonadota</taxon>
        <taxon>Alphaproteobacteria</taxon>
        <taxon>Hyphomicrobiales</taxon>
        <taxon>Nitrobacteraceae</taxon>
        <taxon>Bradyrhizobium</taxon>
    </lineage>
</organism>
<keyword evidence="1" id="KW-0472">Membrane</keyword>
<dbReference type="EMBL" id="MZXW01000055">
    <property type="protein sequence ID" value="RXT33684.1"/>
    <property type="molecule type" value="Genomic_DNA"/>
</dbReference>
<comment type="caution">
    <text evidence="2">The sequence shown here is derived from an EMBL/GenBank/DDBJ whole genome shotgun (WGS) entry which is preliminary data.</text>
</comment>
<protein>
    <submittedName>
        <fullName evidence="2">Uncharacterized protein</fullName>
    </submittedName>
</protein>
<dbReference type="Proteomes" id="UP000290819">
    <property type="component" value="Unassembled WGS sequence"/>
</dbReference>
<dbReference type="AlphaFoldDB" id="A0A4Q1UG60"/>
<sequence length="71" mass="7722">MSDETSDFKFVYQDKHGKVSTNRPQVVQWAVSIKMVLQGLAAVIMACGITWALYVHGGSLVKIATLALGKL</sequence>
<accession>A0A4Q1UG60</accession>
<evidence type="ECO:0000313" key="3">
    <source>
        <dbReference type="Proteomes" id="UP000290819"/>
    </source>
</evidence>
<reference evidence="2 3" key="1">
    <citation type="submission" date="2017-03" db="EMBL/GenBank/DDBJ databases">
        <authorList>
            <person name="Safronova V.I."/>
            <person name="Sazanova A.L."/>
            <person name="Chirak E.R."/>
        </authorList>
    </citation>
    <scope>NUCLEOTIDE SEQUENCE [LARGE SCALE GENOMIC DNA]</scope>
    <source>
        <strain evidence="2 3">Opo-243</strain>
    </source>
</reference>
<evidence type="ECO:0000313" key="2">
    <source>
        <dbReference type="EMBL" id="RXT33684.1"/>
    </source>
</evidence>
<keyword evidence="1" id="KW-1133">Transmembrane helix</keyword>
<proteinExistence type="predicted"/>
<gene>
    <name evidence="2" type="ORF">B5V03_39940</name>
</gene>